<reference evidence="2 3" key="1">
    <citation type="submission" date="2016-02" db="EMBL/GenBank/DDBJ databases">
        <title>Genome sequence of Tissierella creatinophila DSM 6911.</title>
        <authorList>
            <person name="Poehlein A."/>
            <person name="Daniel R."/>
        </authorList>
    </citation>
    <scope>NUCLEOTIDE SEQUENCE [LARGE SCALE GENOMIC DNA]</scope>
    <source>
        <strain evidence="2 3">DSM 6911</strain>
    </source>
</reference>
<dbReference type="SUPFAM" id="SSF81606">
    <property type="entry name" value="PP2C-like"/>
    <property type="match status" value="1"/>
</dbReference>
<gene>
    <name evidence="2" type="primary">stp</name>
    <name evidence="2" type="ORF">TICRE_23120</name>
</gene>
<dbReference type="GO" id="GO:0004722">
    <property type="term" value="F:protein serine/threonine phosphatase activity"/>
    <property type="evidence" value="ECO:0007669"/>
    <property type="project" value="UniProtKB-EC"/>
</dbReference>
<sequence length="242" mass="27373">MNIIALTDIGLVRAKNQDSFFSSNEYDFPLFIMADGMGGHNGGEIASSDAINIIKEIFLNNKEKLTNKKNIRNTIYNAIEKANSVIYKKSLELPEYNGMGTTISLCYIFKNHIFIGHVGDSRIYKIGNDSIIQLTEDHSLVNELIKKNEITKEEAKNHPQKNMITRAVGTSFDIEIDIIESNYKKEDKLLLCTDGLFNMVYEDQIFEIIKDNISIIDAGEKLIERAKKNGGLDNISLIIIEF</sequence>
<dbReference type="SMART" id="SM00332">
    <property type="entry name" value="PP2Cc"/>
    <property type="match status" value="1"/>
</dbReference>
<accession>A0A1U7M322</accession>
<name>A0A1U7M322_TISCR</name>
<comment type="caution">
    <text evidence="2">The sequence shown here is derived from an EMBL/GenBank/DDBJ whole genome shotgun (WGS) entry which is preliminary data.</text>
</comment>
<dbReference type="InterPro" id="IPR015655">
    <property type="entry name" value="PP2C"/>
</dbReference>
<dbReference type="SMART" id="SM00331">
    <property type="entry name" value="PP2C_SIG"/>
    <property type="match status" value="1"/>
</dbReference>
<dbReference type="NCBIfam" id="NF033484">
    <property type="entry name" value="Stp1_PP2C_phos"/>
    <property type="match status" value="1"/>
</dbReference>
<dbReference type="Pfam" id="PF13672">
    <property type="entry name" value="PP2C_2"/>
    <property type="match status" value="1"/>
</dbReference>
<feature type="domain" description="PPM-type phosphatase" evidence="1">
    <location>
        <begin position="2"/>
        <end position="242"/>
    </location>
</feature>
<keyword evidence="3" id="KW-1185">Reference proteome</keyword>
<dbReference type="Proteomes" id="UP000186112">
    <property type="component" value="Unassembled WGS sequence"/>
</dbReference>
<dbReference type="RefSeq" id="WP_075728203.1">
    <property type="nucleotide sequence ID" value="NZ_LTDM01000064.1"/>
</dbReference>
<dbReference type="InterPro" id="IPR001932">
    <property type="entry name" value="PPM-type_phosphatase-like_dom"/>
</dbReference>
<dbReference type="EMBL" id="LTDM01000064">
    <property type="protein sequence ID" value="OLS01712.1"/>
    <property type="molecule type" value="Genomic_DNA"/>
</dbReference>
<dbReference type="AlphaFoldDB" id="A0A1U7M322"/>
<dbReference type="InterPro" id="IPR036457">
    <property type="entry name" value="PPM-type-like_dom_sf"/>
</dbReference>
<protein>
    <submittedName>
        <fullName evidence="2">Serine/threonine phosphatase stp</fullName>
        <ecNumber evidence="2">3.1.3.16</ecNumber>
    </submittedName>
</protein>
<dbReference type="EC" id="3.1.3.16" evidence="2"/>
<proteinExistence type="predicted"/>
<evidence type="ECO:0000313" key="2">
    <source>
        <dbReference type="EMBL" id="OLS01712.1"/>
    </source>
</evidence>
<dbReference type="OrthoDB" id="9801841at2"/>
<keyword evidence="2" id="KW-0378">Hydrolase</keyword>
<dbReference type="CDD" id="cd00143">
    <property type="entry name" value="PP2Cc"/>
    <property type="match status" value="1"/>
</dbReference>
<evidence type="ECO:0000313" key="3">
    <source>
        <dbReference type="Proteomes" id="UP000186112"/>
    </source>
</evidence>
<dbReference type="PANTHER" id="PTHR47992">
    <property type="entry name" value="PROTEIN PHOSPHATASE"/>
    <property type="match status" value="1"/>
</dbReference>
<evidence type="ECO:0000259" key="1">
    <source>
        <dbReference type="PROSITE" id="PS51746"/>
    </source>
</evidence>
<dbReference type="Gene3D" id="3.60.40.10">
    <property type="entry name" value="PPM-type phosphatase domain"/>
    <property type="match status" value="1"/>
</dbReference>
<dbReference type="PROSITE" id="PS51746">
    <property type="entry name" value="PPM_2"/>
    <property type="match status" value="1"/>
</dbReference>
<organism evidence="2 3">
    <name type="scientific">Tissierella creatinophila DSM 6911</name>
    <dbReference type="NCBI Taxonomy" id="1123403"/>
    <lineage>
        <taxon>Bacteria</taxon>
        <taxon>Bacillati</taxon>
        <taxon>Bacillota</taxon>
        <taxon>Tissierellia</taxon>
        <taxon>Tissierellales</taxon>
        <taxon>Tissierellaceae</taxon>
        <taxon>Tissierella</taxon>
    </lineage>
</organism>